<comment type="caution">
    <text evidence="1">The sequence shown here is derived from an EMBL/GenBank/DDBJ whole genome shotgun (WGS) entry which is preliminary data.</text>
</comment>
<dbReference type="RefSeq" id="WP_086114331.1">
    <property type="nucleotide sequence ID" value="NZ_CAWNHF010000058.1"/>
</dbReference>
<dbReference type="AlphaFoldDB" id="A0A1Y2S754"/>
<keyword evidence="2" id="KW-1185">Reference proteome</keyword>
<reference evidence="1 2" key="1">
    <citation type="submission" date="2017-01" db="EMBL/GenBank/DDBJ databases">
        <title>Deconstructing symbiosis and pathogenesis requirements using a combined genomic-metabolomic approach.</title>
        <authorList>
            <person name="Tobias N.J."/>
            <person name="Wolff H."/>
            <person name="Djahanschiri B."/>
            <person name="Ebersberger I."/>
            <person name="Bode H.B."/>
        </authorList>
    </citation>
    <scope>NUCLEOTIDE SEQUENCE [LARGE SCALE GENOMIC DNA]</scope>
    <source>
        <strain evidence="1 2">DSM 4764</strain>
    </source>
</reference>
<accession>A0A1Y2S754</accession>
<gene>
    <name evidence="1" type="ORF">Xbed_03776</name>
</gene>
<sequence>MALVKVISNNFFAGADLNKLEVGARLSVSEENATAWIKAGLVELIEEQAFEVASPSKTKRVKSDGDNTD</sequence>
<evidence type="ECO:0000313" key="1">
    <source>
        <dbReference type="EMBL" id="OTA13973.1"/>
    </source>
</evidence>
<organism evidence="1 2">
    <name type="scientific">Xenorhabdus beddingii</name>
    <dbReference type="NCBI Taxonomy" id="40578"/>
    <lineage>
        <taxon>Bacteria</taxon>
        <taxon>Pseudomonadati</taxon>
        <taxon>Pseudomonadota</taxon>
        <taxon>Gammaproteobacteria</taxon>
        <taxon>Enterobacterales</taxon>
        <taxon>Morganellaceae</taxon>
        <taxon>Xenorhabdus</taxon>
    </lineage>
</organism>
<proteinExistence type="predicted"/>
<dbReference type="OrthoDB" id="6615134at2"/>
<protein>
    <submittedName>
        <fullName evidence="1">Uncharacterized protein</fullName>
    </submittedName>
</protein>
<dbReference type="Proteomes" id="UP000194204">
    <property type="component" value="Unassembled WGS sequence"/>
</dbReference>
<name>A0A1Y2S754_9GAMM</name>
<evidence type="ECO:0000313" key="2">
    <source>
        <dbReference type="Proteomes" id="UP000194204"/>
    </source>
</evidence>
<dbReference type="EMBL" id="MUBK01000150">
    <property type="protein sequence ID" value="OTA13973.1"/>
    <property type="molecule type" value="Genomic_DNA"/>
</dbReference>